<evidence type="ECO:0000256" key="5">
    <source>
        <dbReference type="ARBA" id="ARBA00023136"/>
    </source>
</evidence>
<keyword evidence="9" id="KW-1185">Reference proteome</keyword>
<dbReference type="Proteomes" id="UP000224567">
    <property type="component" value="Unassembled WGS sequence"/>
</dbReference>
<gene>
    <name evidence="8" type="ORF">CQW23_22357</name>
</gene>
<organism evidence="8 9">
    <name type="scientific">Capsicum baccatum</name>
    <name type="common">Peruvian pepper</name>
    <dbReference type="NCBI Taxonomy" id="33114"/>
    <lineage>
        <taxon>Eukaryota</taxon>
        <taxon>Viridiplantae</taxon>
        <taxon>Streptophyta</taxon>
        <taxon>Embryophyta</taxon>
        <taxon>Tracheophyta</taxon>
        <taxon>Spermatophyta</taxon>
        <taxon>Magnoliopsida</taxon>
        <taxon>eudicotyledons</taxon>
        <taxon>Gunneridae</taxon>
        <taxon>Pentapetalae</taxon>
        <taxon>asterids</taxon>
        <taxon>lamiids</taxon>
        <taxon>Solanales</taxon>
        <taxon>Solanaceae</taxon>
        <taxon>Solanoideae</taxon>
        <taxon>Capsiceae</taxon>
        <taxon>Capsicum</taxon>
    </lineage>
</organism>
<dbReference type="EMBL" id="MLFT02000009">
    <property type="protein sequence ID" value="PHT38784.1"/>
    <property type="molecule type" value="Genomic_DNA"/>
</dbReference>
<dbReference type="AlphaFoldDB" id="A0A2G2W0M7"/>
<keyword evidence="3" id="KW-0732">Signal</keyword>
<dbReference type="STRING" id="33114.A0A2G2W0M7"/>
<dbReference type="Pfam" id="PF00954">
    <property type="entry name" value="S_locus_glycop"/>
    <property type="match status" value="1"/>
</dbReference>
<evidence type="ECO:0000313" key="8">
    <source>
        <dbReference type="EMBL" id="PHT38784.1"/>
    </source>
</evidence>
<keyword evidence="6" id="KW-1015">Disulfide bond</keyword>
<keyword evidence="2" id="KW-0812">Transmembrane</keyword>
<dbReference type="PANTHER" id="PTHR47974:SF9">
    <property type="entry name" value="RECEPTOR-LIKE SERINE_THREONINE-PROTEIN KINASE"/>
    <property type="match status" value="1"/>
</dbReference>
<protein>
    <recommendedName>
        <fullName evidence="7">S-locus glycoprotein domain-containing protein</fullName>
    </recommendedName>
</protein>
<dbReference type="PANTHER" id="PTHR47974">
    <property type="entry name" value="OS07G0415500 PROTEIN"/>
    <property type="match status" value="1"/>
</dbReference>
<comment type="subcellular location">
    <subcellularLocation>
        <location evidence="1">Membrane</location>
        <topology evidence="1">Single-pass membrane protein</topology>
    </subcellularLocation>
</comment>
<reference evidence="9" key="2">
    <citation type="journal article" date="2017" name="J. Anim. Genet.">
        <title>Multiple reference genome sequences of hot pepper reveal the massive evolution of plant disease resistance genes by retroduplication.</title>
        <authorList>
            <person name="Kim S."/>
            <person name="Park J."/>
            <person name="Yeom S.-I."/>
            <person name="Kim Y.-M."/>
            <person name="Seo E."/>
            <person name="Kim K.-T."/>
            <person name="Kim M.-S."/>
            <person name="Lee J.M."/>
            <person name="Cheong K."/>
            <person name="Shin H.-S."/>
            <person name="Kim S.-B."/>
            <person name="Han K."/>
            <person name="Lee J."/>
            <person name="Park M."/>
            <person name="Lee H.-A."/>
            <person name="Lee H.-Y."/>
            <person name="Lee Y."/>
            <person name="Oh S."/>
            <person name="Lee J.H."/>
            <person name="Choi E."/>
            <person name="Choi E."/>
            <person name="Lee S.E."/>
            <person name="Jeon J."/>
            <person name="Kim H."/>
            <person name="Choi G."/>
            <person name="Song H."/>
            <person name="Lee J."/>
            <person name="Lee S.-C."/>
            <person name="Kwon J.-K."/>
            <person name="Lee H.-Y."/>
            <person name="Koo N."/>
            <person name="Hong Y."/>
            <person name="Kim R.W."/>
            <person name="Kang W.-H."/>
            <person name="Huh J.H."/>
            <person name="Kang B.-C."/>
            <person name="Yang T.-J."/>
            <person name="Lee Y.-H."/>
            <person name="Bennetzen J.L."/>
            <person name="Choi D."/>
        </authorList>
    </citation>
    <scope>NUCLEOTIDE SEQUENCE [LARGE SCALE GENOMIC DNA]</scope>
    <source>
        <strain evidence="9">cv. PBC81</strain>
    </source>
</reference>
<dbReference type="InterPro" id="IPR000858">
    <property type="entry name" value="S_locus_glycoprot_dom"/>
</dbReference>
<keyword evidence="4" id="KW-1133">Transmembrane helix</keyword>
<evidence type="ECO:0000259" key="7">
    <source>
        <dbReference type="Pfam" id="PF00954"/>
    </source>
</evidence>
<dbReference type="OrthoDB" id="1731020at2759"/>
<proteinExistence type="predicted"/>
<evidence type="ECO:0000256" key="4">
    <source>
        <dbReference type="ARBA" id="ARBA00022989"/>
    </source>
</evidence>
<keyword evidence="5" id="KW-0472">Membrane</keyword>
<comment type="caution">
    <text evidence="8">The sequence shown here is derived from an EMBL/GenBank/DDBJ whole genome shotgun (WGS) entry which is preliminary data.</text>
</comment>
<evidence type="ECO:0000256" key="3">
    <source>
        <dbReference type="ARBA" id="ARBA00022729"/>
    </source>
</evidence>
<accession>A0A2G2W0M7</accession>
<feature type="domain" description="S-locus glycoprotein" evidence="7">
    <location>
        <begin position="29"/>
        <end position="109"/>
    </location>
</feature>
<evidence type="ECO:0000256" key="6">
    <source>
        <dbReference type="ARBA" id="ARBA00023157"/>
    </source>
</evidence>
<reference evidence="8 9" key="1">
    <citation type="journal article" date="2017" name="Genome Biol.">
        <title>New reference genome sequences of hot pepper reveal the massive evolution of plant disease-resistance genes by retroduplication.</title>
        <authorList>
            <person name="Kim S."/>
            <person name="Park J."/>
            <person name="Yeom S.I."/>
            <person name="Kim Y.M."/>
            <person name="Seo E."/>
            <person name="Kim K.T."/>
            <person name="Kim M.S."/>
            <person name="Lee J.M."/>
            <person name="Cheong K."/>
            <person name="Shin H.S."/>
            <person name="Kim S.B."/>
            <person name="Han K."/>
            <person name="Lee J."/>
            <person name="Park M."/>
            <person name="Lee H.A."/>
            <person name="Lee H.Y."/>
            <person name="Lee Y."/>
            <person name="Oh S."/>
            <person name="Lee J.H."/>
            <person name="Choi E."/>
            <person name="Choi E."/>
            <person name="Lee S.E."/>
            <person name="Jeon J."/>
            <person name="Kim H."/>
            <person name="Choi G."/>
            <person name="Song H."/>
            <person name="Lee J."/>
            <person name="Lee S.C."/>
            <person name="Kwon J.K."/>
            <person name="Lee H.Y."/>
            <person name="Koo N."/>
            <person name="Hong Y."/>
            <person name="Kim R.W."/>
            <person name="Kang W.H."/>
            <person name="Huh J.H."/>
            <person name="Kang B.C."/>
            <person name="Yang T.J."/>
            <person name="Lee Y.H."/>
            <person name="Bennetzen J.L."/>
            <person name="Choi D."/>
        </authorList>
    </citation>
    <scope>NUCLEOTIDE SEQUENCE [LARGE SCALE GENOMIC DNA]</scope>
    <source>
        <strain evidence="9">cv. PBC81</strain>
    </source>
</reference>
<evidence type="ECO:0000256" key="2">
    <source>
        <dbReference type="ARBA" id="ARBA00022692"/>
    </source>
</evidence>
<evidence type="ECO:0000256" key="1">
    <source>
        <dbReference type="ARBA" id="ARBA00004167"/>
    </source>
</evidence>
<dbReference type="GO" id="GO:0048544">
    <property type="term" value="P:recognition of pollen"/>
    <property type="evidence" value="ECO:0007669"/>
    <property type="project" value="InterPro"/>
</dbReference>
<evidence type="ECO:0000313" key="9">
    <source>
        <dbReference type="Proteomes" id="UP000224567"/>
    </source>
</evidence>
<dbReference type="GO" id="GO:0016020">
    <property type="term" value="C:membrane"/>
    <property type="evidence" value="ECO:0007669"/>
    <property type="project" value="UniProtKB-SubCell"/>
</dbReference>
<sequence length="157" mass="17737">MLEMQYDGKLVLSAYHFADPGYWLSSQDDKGNGEVNLVFNQRTASLYLVKDRFGNFQQYAYNKINGRNWIRVWKIPSEPCMVNAVCGAYGFCTSNDNETVNCDCLPGYVFFDPSNPDNGCHPEAMINFCANLSAANSKVEVIKDSDIPYQDVGDYEH</sequence>
<name>A0A2G2W0M7_CAPBA</name>